<proteinExistence type="predicted"/>
<comment type="caution">
    <text evidence="1">The sequence shown here is derived from an EMBL/GenBank/DDBJ whole genome shotgun (WGS) entry which is preliminary data.</text>
</comment>
<gene>
    <name evidence="1" type="ORF">VNO77_01415</name>
</gene>
<dbReference type="EMBL" id="JAYMYQ010000001">
    <property type="protein sequence ID" value="KAK7359455.1"/>
    <property type="molecule type" value="Genomic_DNA"/>
</dbReference>
<sequence length="83" mass="9351">MKFKMGRDTCFSISLTALETLRKLGRGLWGKTNGHGESIRESFLYCLVRQRTCDEPSYGPKVLKGHTPTPQLCTKLYGNNISL</sequence>
<keyword evidence="2" id="KW-1185">Reference proteome</keyword>
<organism evidence="1 2">
    <name type="scientific">Canavalia gladiata</name>
    <name type="common">Sword bean</name>
    <name type="synonym">Dolichos gladiatus</name>
    <dbReference type="NCBI Taxonomy" id="3824"/>
    <lineage>
        <taxon>Eukaryota</taxon>
        <taxon>Viridiplantae</taxon>
        <taxon>Streptophyta</taxon>
        <taxon>Embryophyta</taxon>
        <taxon>Tracheophyta</taxon>
        <taxon>Spermatophyta</taxon>
        <taxon>Magnoliopsida</taxon>
        <taxon>eudicotyledons</taxon>
        <taxon>Gunneridae</taxon>
        <taxon>Pentapetalae</taxon>
        <taxon>rosids</taxon>
        <taxon>fabids</taxon>
        <taxon>Fabales</taxon>
        <taxon>Fabaceae</taxon>
        <taxon>Papilionoideae</taxon>
        <taxon>50 kb inversion clade</taxon>
        <taxon>NPAAA clade</taxon>
        <taxon>indigoferoid/millettioid clade</taxon>
        <taxon>Phaseoleae</taxon>
        <taxon>Canavalia</taxon>
    </lineage>
</organism>
<reference evidence="1 2" key="1">
    <citation type="submission" date="2024-01" db="EMBL/GenBank/DDBJ databases">
        <title>The genomes of 5 underutilized Papilionoideae crops provide insights into root nodulation and disease resistanc.</title>
        <authorList>
            <person name="Jiang F."/>
        </authorList>
    </citation>
    <scope>NUCLEOTIDE SEQUENCE [LARGE SCALE GENOMIC DNA]</scope>
    <source>
        <strain evidence="1">LVBAO_FW01</strain>
        <tissue evidence="1">Leaves</tissue>
    </source>
</reference>
<name>A0AAN9MR37_CANGL</name>
<accession>A0AAN9MR37</accession>
<dbReference type="Proteomes" id="UP001367508">
    <property type="component" value="Unassembled WGS sequence"/>
</dbReference>
<evidence type="ECO:0000313" key="2">
    <source>
        <dbReference type="Proteomes" id="UP001367508"/>
    </source>
</evidence>
<evidence type="ECO:0000313" key="1">
    <source>
        <dbReference type="EMBL" id="KAK7359455.1"/>
    </source>
</evidence>
<protein>
    <submittedName>
        <fullName evidence="1">Uncharacterized protein</fullName>
    </submittedName>
</protein>
<dbReference type="AlphaFoldDB" id="A0AAN9MR37"/>